<protein>
    <submittedName>
        <fullName evidence="2">Uncharacterized protein</fullName>
    </submittedName>
</protein>
<dbReference type="EMBL" id="JADWDJ010000013">
    <property type="protein sequence ID" value="KAG5271558.1"/>
    <property type="molecule type" value="Genomic_DNA"/>
</dbReference>
<sequence length="61" mass="6709">MRLASGEDGWSYRDPASREGCLTSASSFPEADRVTSRPPGRPRGRQCMPHPPALRAESRLP</sequence>
<comment type="caution">
    <text evidence="2">The sequence shown here is derived from an EMBL/GenBank/DDBJ whole genome shotgun (WGS) entry which is preliminary data.</text>
</comment>
<evidence type="ECO:0000313" key="2">
    <source>
        <dbReference type="EMBL" id="KAG5271558.1"/>
    </source>
</evidence>
<proteinExistence type="predicted"/>
<organism evidence="2 3">
    <name type="scientific">Alosa alosa</name>
    <name type="common">allis shad</name>
    <dbReference type="NCBI Taxonomy" id="278164"/>
    <lineage>
        <taxon>Eukaryota</taxon>
        <taxon>Metazoa</taxon>
        <taxon>Chordata</taxon>
        <taxon>Craniata</taxon>
        <taxon>Vertebrata</taxon>
        <taxon>Euteleostomi</taxon>
        <taxon>Actinopterygii</taxon>
        <taxon>Neopterygii</taxon>
        <taxon>Teleostei</taxon>
        <taxon>Clupei</taxon>
        <taxon>Clupeiformes</taxon>
        <taxon>Clupeoidei</taxon>
        <taxon>Clupeidae</taxon>
        <taxon>Alosa</taxon>
    </lineage>
</organism>
<gene>
    <name evidence="2" type="ORF">AALO_G00181380</name>
</gene>
<keyword evidence="3" id="KW-1185">Reference proteome</keyword>
<name>A0AAV6G939_9TELE</name>
<accession>A0AAV6G939</accession>
<evidence type="ECO:0000256" key="1">
    <source>
        <dbReference type="SAM" id="MobiDB-lite"/>
    </source>
</evidence>
<evidence type="ECO:0000313" key="3">
    <source>
        <dbReference type="Proteomes" id="UP000823561"/>
    </source>
</evidence>
<reference evidence="2" key="1">
    <citation type="submission" date="2020-10" db="EMBL/GenBank/DDBJ databases">
        <title>Chromosome-scale genome assembly of the Allis shad, Alosa alosa.</title>
        <authorList>
            <person name="Margot Z."/>
            <person name="Christophe K."/>
            <person name="Cabau C."/>
            <person name="Louis A."/>
            <person name="Berthelot C."/>
            <person name="Parey E."/>
            <person name="Roest Crollius H."/>
            <person name="Montfort J."/>
            <person name="Robinson-Rechavi M."/>
            <person name="Bucao C."/>
            <person name="Bouchez O."/>
            <person name="Gislard M."/>
            <person name="Lluch J."/>
            <person name="Milhes M."/>
            <person name="Lampietro C."/>
            <person name="Lopez Roques C."/>
            <person name="Donnadieu C."/>
            <person name="Braasch I."/>
            <person name="Desvignes T."/>
            <person name="Postlethwait J."/>
            <person name="Bobe J."/>
            <person name="Guiguen Y."/>
        </authorList>
    </citation>
    <scope>NUCLEOTIDE SEQUENCE</scope>
    <source>
        <strain evidence="2">M-15738</strain>
        <tissue evidence="2">Blood</tissue>
    </source>
</reference>
<dbReference type="AlphaFoldDB" id="A0AAV6G939"/>
<dbReference type="Proteomes" id="UP000823561">
    <property type="component" value="Chromosome 13"/>
</dbReference>
<feature type="region of interest" description="Disordered" evidence="1">
    <location>
        <begin position="1"/>
        <end position="61"/>
    </location>
</feature>